<evidence type="ECO:0000313" key="6">
    <source>
        <dbReference type="EMBL" id="CUV40585.1"/>
    </source>
</evidence>
<organism evidence="4">
    <name type="scientific">Ralstonia solanacearum</name>
    <name type="common">Pseudomonas solanacearum</name>
    <dbReference type="NCBI Taxonomy" id="305"/>
    <lineage>
        <taxon>Bacteria</taxon>
        <taxon>Pseudomonadati</taxon>
        <taxon>Pseudomonadota</taxon>
        <taxon>Betaproteobacteria</taxon>
        <taxon>Burkholderiales</taxon>
        <taxon>Burkholderiaceae</taxon>
        <taxon>Ralstonia</taxon>
        <taxon>Ralstonia solanacearum species complex</taxon>
    </lineage>
</organism>
<dbReference type="EMBL" id="CP051170">
    <property type="protein sequence ID" value="QOK99349.1"/>
    <property type="molecule type" value="Genomic_DNA"/>
</dbReference>
<dbReference type="GO" id="GO:0019867">
    <property type="term" value="C:outer membrane"/>
    <property type="evidence" value="ECO:0007669"/>
    <property type="project" value="InterPro"/>
</dbReference>
<dbReference type="EMBL" id="LN899822">
    <property type="protein sequence ID" value="CUV60981.1"/>
    <property type="molecule type" value="Genomic_DNA"/>
</dbReference>
<reference evidence="9 12" key="2">
    <citation type="submission" date="2019-04" db="EMBL/GenBank/DDBJ databases">
        <title>Complete Genome of UW386 and Higher Quality Genome of UW700.</title>
        <authorList>
            <person name="Jacobs J."/>
            <person name="Perez A."/>
            <person name="Steidl O."/>
            <person name="Allen C."/>
        </authorList>
    </citation>
    <scope>NUCLEOTIDE SEQUENCE [LARGE SCALE GENOMIC DNA]</scope>
    <source>
        <strain evidence="9 12">UW386</strain>
        <plasmid evidence="9">pUW386</plasmid>
        <plasmid evidence="12">puw386</plasmid>
    </source>
</reference>
<dbReference type="Pfam" id="PF05433">
    <property type="entry name" value="Rick_17kDa_Anti"/>
    <property type="match status" value="1"/>
</dbReference>
<evidence type="ECO:0000313" key="5">
    <source>
        <dbReference type="EMBL" id="CUV33305.1"/>
    </source>
</evidence>
<dbReference type="PATRIC" id="fig|305.106.peg.3304"/>
<accession>A0A0K1ZTK4</accession>
<evidence type="ECO:0000256" key="1">
    <source>
        <dbReference type="SAM" id="SignalP"/>
    </source>
</evidence>
<dbReference type="EMBL" id="LN899820">
    <property type="protein sequence ID" value="CUV57708.1"/>
    <property type="molecule type" value="Genomic_DNA"/>
</dbReference>
<dbReference type="EMBL" id="CP039340">
    <property type="protein sequence ID" value="QCX51739.1"/>
    <property type="molecule type" value="Genomic_DNA"/>
</dbReference>
<dbReference type="AlphaFoldDB" id="A0A0K1ZTK4"/>
<dbReference type="Proteomes" id="UP000593970">
    <property type="component" value="Plasmid pUW774mp"/>
</dbReference>
<gene>
    <name evidence="4" type="primary">osmB</name>
    <name evidence="9" type="ORF">E7Z57_22275</name>
    <name evidence="10" type="ORF">HF909_23760</name>
    <name evidence="11" type="ORF">LH706_23630</name>
    <name evidence="8" type="ORF">RD1301_v1_1230025</name>
    <name evidence="4" type="ORF">RUN1744_v1_170084</name>
    <name evidence="7" type="ORF">RUN215_v1_1470004</name>
    <name evidence="3" type="ORF">RUN39_v1_280039</name>
    <name evidence="5" type="ORF">TD1301_v1_350024</name>
    <name evidence="6" type="ORF">TF3108_v1_520024</name>
</gene>
<evidence type="ECO:0000259" key="2">
    <source>
        <dbReference type="Pfam" id="PF05433"/>
    </source>
</evidence>
<dbReference type="PROSITE" id="PS51257">
    <property type="entry name" value="PROKAR_LIPOPROTEIN"/>
    <property type="match status" value="1"/>
</dbReference>
<dbReference type="EMBL" id="LN899823">
    <property type="protein sequence ID" value="CUV22463.1"/>
    <property type="molecule type" value="Genomic_DNA"/>
</dbReference>
<evidence type="ECO:0000313" key="3">
    <source>
        <dbReference type="EMBL" id="CUV11986.1"/>
    </source>
</evidence>
<name>A0A0K1ZTK4_RALSL</name>
<dbReference type="EMBL" id="LN899826">
    <property type="protein sequence ID" value="CUV40585.1"/>
    <property type="molecule type" value="Genomic_DNA"/>
</dbReference>
<dbReference type="Proteomes" id="UP000310553">
    <property type="component" value="Plasmid pUW386"/>
</dbReference>
<protein>
    <submittedName>
        <fullName evidence="9">Glycine zipper 2TM domain-containing protein</fullName>
    </submittedName>
    <submittedName>
        <fullName evidence="4">Osmotically-inducible lipoprotein B</fullName>
    </submittedName>
</protein>
<dbReference type="EMBL" id="CP085044">
    <property type="protein sequence ID" value="UZF16976.1"/>
    <property type="molecule type" value="Genomic_DNA"/>
</dbReference>
<feature type="domain" description="Glycine zipper 2TM" evidence="2">
    <location>
        <begin position="23"/>
        <end position="59"/>
    </location>
</feature>
<evidence type="ECO:0000313" key="11">
    <source>
        <dbReference type="EMBL" id="UZF16976.1"/>
    </source>
</evidence>
<proteinExistence type="predicted"/>
<keyword evidence="9" id="KW-0614">Plasmid</keyword>
<dbReference type="EMBL" id="LN899825">
    <property type="protein sequence ID" value="CUV33305.1"/>
    <property type="molecule type" value="Genomic_DNA"/>
</dbReference>
<geneLocation type="plasmid" evidence="12">
    <name>puw386</name>
</geneLocation>
<evidence type="ECO:0000313" key="9">
    <source>
        <dbReference type="EMBL" id="QCX51739.1"/>
    </source>
</evidence>
<reference evidence="13" key="4">
    <citation type="submission" date="2020-04" db="EMBL/GenBank/DDBJ databases">
        <title>Ralstonia solanacearum UW576, UW763, UW773, and UW774.</title>
        <authorList>
            <person name="Steidl O."/>
            <person name="Truchon A."/>
            <person name="Allen C."/>
        </authorList>
    </citation>
    <scope>NUCLEOTIDE SEQUENCE [LARGE SCALE GENOMIC DNA]</scope>
    <source>
        <strain evidence="13">UW774</strain>
        <plasmid evidence="13">pUW774mp</plasmid>
    </source>
</reference>
<keyword evidence="1" id="KW-0732">Signal</keyword>
<feature type="chain" id="PRO_5013456291" evidence="1">
    <location>
        <begin position="30"/>
        <end position="60"/>
    </location>
</feature>
<geneLocation type="plasmid" evidence="11 14">
    <name>p1</name>
</geneLocation>
<evidence type="ECO:0000313" key="12">
    <source>
        <dbReference type="Proteomes" id="UP000310553"/>
    </source>
</evidence>
<evidence type="ECO:0000313" key="14">
    <source>
        <dbReference type="Proteomes" id="UP001164049"/>
    </source>
</evidence>
<dbReference type="InterPro" id="IPR008816">
    <property type="entry name" value="Gly_zipper_2TM_dom"/>
</dbReference>
<keyword evidence="4" id="KW-0449">Lipoprotein</keyword>
<dbReference type="EMBL" id="LN899819">
    <property type="protein sequence ID" value="CUV11986.1"/>
    <property type="molecule type" value="Genomic_DNA"/>
</dbReference>
<evidence type="ECO:0000313" key="7">
    <source>
        <dbReference type="EMBL" id="CUV57708.1"/>
    </source>
</evidence>
<sequence length="60" mass="5769">MKHWKTILAAIAAALLPMLTACTLGGAVAGGVIGHEVTHSPAGTIGGAVAGGIIGHELGQ</sequence>
<evidence type="ECO:0000313" key="8">
    <source>
        <dbReference type="EMBL" id="CUV60981.1"/>
    </source>
</evidence>
<evidence type="ECO:0000313" key="10">
    <source>
        <dbReference type="EMBL" id="QOK99349.1"/>
    </source>
</evidence>
<reference evidence="10" key="3">
    <citation type="submission" date="2020-04" db="EMBL/GenBank/DDBJ databases">
        <title>Ralstonia pseudosolanacearum UW576, UW763, UW773, and UW774.</title>
        <authorList>
            <person name="Steidl O."/>
            <person name="Truchon A."/>
            <person name="Allen C."/>
        </authorList>
    </citation>
    <scope>NUCLEOTIDE SEQUENCE</scope>
    <source>
        <strain evidence="10">RUN2474</strain>
        <plasmid evidence="10">pUW774mp</plasmid>
    </source>
</reference>
<evidence type="ECO:0000313" key="13">
    <source>
        <dbReference type="Proteomes" id="UP000593970"/>
    </source>
</evidence>
<geneLocation type="plasmid" evidence="9">
    <name>pUW386</name>
</geneLocation>
<reference evidence="4" key="1">
    <citation type="submission" date="2015-10" db="EMBL/GenBank/DDBJ databases">
        <authorList>
            <person name="Gilbert D.G."/>
        </authorList>
    </citation>
    <scope>NUCLEOTIDE SEQUENCE</scope>
    <source>
        <strain evidence="4">Phyl III-seqv23</strain>
    </source>
</reference>
<geneLocation type="plasmid" evidence="10 13">
    <name>pUW774mp</name>
</geneLocation>
<feature type="signal peptide" evidence="1">
    <location>
        <begin position="1"/>
        <end position="29"/>
    </location>
</feature>
<reference evidence="11" key="5">
    <citation type="submission" date="2021-10" db="EMBL/GenBank/DDBJ databases">
        <title>Complete genome sequences of five Ralstonia solancearum strains isolated from sunflower.</title>
        <authorList>
            <person name="She X."/>
            <person name="He Z."/>
        </authorList>
    </citation>
    <scope>NUCLEOTIDE SEQUENCE</scope>
    <source>
        <strain evidence="11">RS638</strain>
        <plasmid evidence="11">p1</plasmid>
    </source>
</reference>
<evidence type="ECO:0000313" key="4">
    <source>
        <dbReference type="EMBL" id="CUV22463.1"/>
    </source>
</evidence>
<dbReference type="RefSeq" id="WP_014631939.1">
    <property type="nucleotide sequence ID" value="NZ_CP103851.1"/>
</dbReference>